<dbReference type="GO" id="GO:0030288">
    <property type="term" value="C:outer membrane-bounded periplasmic space"/>
    <property type="evidence" value="ECO:0007669"/>
    <property type="project" value="TreeGrafter"/>
</dbReference>
<evidence type="ECO:0000313" key="4">
    <source>
        <dbReference type="Proteomes" id="UP000237839"/>
    </source>
</evidence>
<sequence length="623" mass="66861">MRTASLIRAARSEFSNSMLFDNGDAIQGTPLADYQAIANPIKCDQTLAVYKVMNATKYDAAGIGNHEFNFGLPYLAQVTGSKFNVDGLPAVADQQQCAGPNFPQILANVVSNRDQQPLFKPYVILDKVVSATDPNGKTVSATIKVGVIGFTPPTITSWDSRWLNGKVSTVGIKETAEKYIPEMRAKGADIVVAISHGGLDNSPYTPSMEDGNYYLSQVAGIDAMLIGHVHQIFPNASSTVPQFQLPGVDKVAGLVNGVPTVMANYWGKHLGVIQLALTYNGTHWVVDKTKTVVQTRGTTTLDANKAATTVAADPTIAPIIEAEHQATIAYMKTPVGRTDFEMSSFFADLGDPTAIQIVNQAQTEYVSNVVKTNFPQLANLPVLSVSAPFKSGRGGAHDYTDVPAGNLVLSNTADLYYFANTITAVKISGADLHAWLEKSAYRFNQINPTLTTDQALINPNSYGYNFDTFTSKDISYEIDVTQPLGARIKNLTYLGAAVADSQQFIVATNNYRASGGGNFPGLDGSKTIYSSEDANRAVLAAYVKAQKSNLSLSSNGSDRSWHFTKVATLGNVTYTAPQGKLALASSVGMRNLSVLSSDPLTGLTIYKVDLNMVDLTRVSLTKQ</sequence>
<keyword evidence="4" id="KW-1185">Reference proteome</keyword>
<dbReference type="GO" id="GO:0046872">
    <property type="term" value="F:metal ion binding"/>
    <property type="evidence" value="ECO:0007669"/>
    <property type="project" value="InterPro"/>
</dbReference>
<dbReference type="InterPro" id="IPR008334">
    <property type="entry name" value="5'-Nucleotdase_C"/>
</dbReference>
<gene>
    <name evidence="3" type="ORF">S2091_2869</name>
</gene>
<evidence type="ECO:0000313" key="3">
    <source>
        <dbReference type="EMBL" id="PRC92494.1"/>
    </source>
</evidence>
<dbReference type="EMBL" id="PUGF01000013">
    <property type="protein sequence ID" value="PRC92494.1"/>
    <property type="molecule type" value="Genomic_DNA"/>
</dbReference>
<dbReference type="PANTHER" id="PTHR11575:SF6">
    <property type="entry name" value="2',3'-CYCLIC-NUCLEOTIDE 2'-PHOSPHODIESTERASE_3'-NUCLEOTIDASE"/>
    <property type="match status" value="1"/>
</dbReference>
<dbReference type="PROSITE" id="PS00786">
    <property type="entry name" value="5_NUCLEOTIDASE_2"/>
    <property type="match status" value="1"/>
</dbReference>
<dbReference type="SUPFAM" id="SSF56300">
    <property type="entry name" value="Metallo-dependent phosphatases"/>
    <property type="match status" value="1"/>
</dbReference>
<dbReference type="GO" id="GO:0000166">
    <property type="term" value="F:nucleotide binding"/>
    <property type="evidence" value="ECO:0007669"/>
    <property type="project" value="UniProtKB-KW"/>
</dbReference>
<dbReference type="Gene3D" id="3.60.21.10">
    <property type="match status" value="1"/>
</dbReference>
<dbReference type="GO" id="GO:0016788">
    <property type="term" value="F:hydrolase activity, acting on ester bonds"/>
    <property type="evidence" value="ECO:0007669"/>
    <property type="project" value="InterPro"/>
</dbReference>
<dbReference type="InterPro" id="IPR006179">
    <property type="entry name" value="5_nucleotidase/apyrase"/>
</dbReference>
<reference evidence="3 4" key="1">
    <citation type="submission" date="2018-02" db="EMBL/GenBank/DDBJ databases">
        <title>Solimicrobium silvestre gen. nov., sp. nov., isolated from alpine forest soil.</title>
        <authorList>
            <person name="Margesin R."/>
            <person name="Albuquerque L."/>
            <person name="Zhang D.-C."/>
            <person name="Froufe H.J.C."/>
            <person name="Severino R."/>
            <person name="Roxo I."/>
            <person name="Egas C."/>
            <person name="Da Costa M.S."/>
        </authorList>
    </citation>
    <scope>NUCLEOTIDE SEQUENCE [LARGE SCALE GENOMIC DNA]</scope>
    <source>
        <strain evidence="3 4">S20-91</strain>
    </source>
</reference>
<dbReference type="InterPro" id="IPR029052">
    <property type="entry name" value="Metallo-depent_PP-like"/>
</dbReference>
<comment type="similarity">
    <text evidence="1">Belongs to the 5'-nucleotidase family.</text>
</comment>
<name>A0A2S9GXP7_9BURK</name>
<dbReference type="GO" id="GO:0009166">
    <property type="term" value="P:nucleotide catabolic process"/>
    <property type="evidence" value="ECO:0007669"/>
    <property type="project" value="InterPro"/>
</dbReference>
<dbReference type="Gene3D" id="3.90.780.10">
    <property type="entry name" value="5'-Nucleotidase, C-terminal domain"/>
    <property type="match status" value="1"/>
</dbReference>
<dbReference type="SUPFAM" id="SSF55816">
    <property type="entry name" value="5'-nucleotidase (syn. UDP-sugar hydrolase), C-terminal domain"/>
    <property type="match status" value="1"/>
</dbReference>
<dbReference type="NCBIfam" id="NF006938">
    <property type="entry name" value="PRK09420.1"/>
    <property type="match status" value="1"/>
</dbReference>
<comment type="caution">
    <text evidence="3">The sequence shown here is derived from an EMBL/GenBank/DDBJ whole genome shotgun (WGS) entry which is preliminary data.</text>
</comment>
<dbReference type="InterPro" id="IPR036907">
    <property type="entry name" value="5'-Nucleotdase_C_sf"/>
</dbReference>
<keyword evidence="1" id="KW-0547">Nucleotide-binding</keyword>
<dbReference type="InterPro" id="IPR006146">
    <property type="entry name" value="5'-Nucleotdase_CS"/>
</dbReference>
<protein>
    <submittedName>
        <fullName evidence="3">5'-nucleotidase/2'3'-cyclic phosphodiesterase and related esterase</fullName>
    </submittedName>
</protein>
<feature type="domain" description="5'-Nucleotidase C-terminal" evidence="2">
    <location>
        <begin position="399"/>
        <end position="522"/>
    </location>
</feature>
<dbReference type="Pfam" id="PF02872">
    <property type="entry name" value="5_nucleotid_C"/>
    <property type="match status" value="1"/>
</dbReference>
<evidence type="ECO:0000259" key="2">
    <source>
        <dbReference type="Pfam" id="PF02872"/>
    </source>
</evidence>
<keyword evidence="1" id="KW-0378">Hydrolase</keyword>
<accession>A0A2S9GXP7</accession>
<organism evidence="3 4">
    <name type="scientific">Solimicrobium silvestre</name>
    <dbReference type="NCBI Taxonomy" id="2099400"/>
    <lineage>
        <taxon>Bacteria</taxon>
        <taxon>Pseudomonadati</taxon>
        <taxon>Pseudomonadota</taxon>
        <taxon>Betaproteobacteria</taxon>
        <taxon>Burkholderiales</taxon>
        <taxon>Oxalobacteraceae</taxon>
        <taxon>Solimicrobium</taxon>
    </lineage>
</organism>
<dbReference type="Proteomes" id="UP000237839">
    <property type="component" value="Unassembled WGS sequence"/>
</dbReference>
<proteinExistence type="inferred from homology"/>
<dbReference type="AlphaFoldDB" id="A0A2S9GXP7"/>
<evidence type="ECO:0000256" key="1">
    <source>
        <dbReference type="RuleBase" id="RU362119"/>
    </source>
</evidence>
<dbReference type="PRINTS" id="PR01607">
    <property type="entry name" value="APYRASEFAMLY"/>
</dbReference>
<dbReference type="PANTHER" id="PTHR11575">
    <property type="entry name" value="5'-NUCLEOTIDASE-RELATED"/>
    <property type="match status" value="1"/>
</dbReference>